<name>A0ABV5AM39_9BACL</name>
<dbReference type="Pfam" id="PF02334">
    <property type="entry name" value="RTP"/>
    <property type="match status" value="1"/>
</dbReference>
<organism evidence="1 2">
    <name type="scientific">Paenibacillus enshidis</name>
    <dbReference type="NCBI Taxonomy" id="1458439"/>
    <lineage>
        <taxon>Bacteria</taxon>
        <taxon>Bacillati</taxon>
        <taxon>Bacillota</taxon>
        <taxon>Bacilli</taxon>
        <taxon>Bacillales</taxon>
        <taxon>Paenibacillaceae</taxon>
        <taxon>Paenibacillus</taxon>
    </lineage>
</organism>
<keyword evidence="2" id="KW-1185">Reference proteome</keyword>
<dbReference type="RefSeq" id="WP_375353129.1">
    <property type="nucleotide sequence ID" value="NZ_JBHHMI010000001.1"/>
</dbReference>
<protein>
    <submittedName>
        <fullName evidence="1">Uncharacterized protein</fullName>
    </submittedName>
</protein>
<comment type="caution">
    <text evidence="1">The sequence shown here is derived from an EMBL/GenBank/DDBJ whole genome shotgun (WGS) entry which is preliminary data.</text>
</comment>
<reference evidence="1 2" key="1">
    <citation type="submission" date="2024-09" db="EMBL/GenBank/DDBJ databases">
        <title>Paenibacillus zeirhizospherea sp. nov., isolated from surface of the maize (Zea mays) roots in a horticulture field, Hungary.</title>
        <authorList>
            <person name="Marton D."/>
            <person name="Farkas M."/>
            <person name="Bedics A."/>
            <person name="Toth E."/>
            <person name="Tancsics A."/>
            <person name="Boka K."/>
            <person name="Maroti G."/>
            <person name="Kriszt B."/>
            <person name="Cserhati M."/>
        </authorList>
    </citation>
    <scope>NUCLEOTIDE SEQUENCE [LARGE SCALE GENOMIC DNA]</scope>
    <source>
        <strain evidence="1 2">KCTC 33519</strain>
    </source>
</reference>
<accession>A0ABV5AM39</accession>
<proteinExistence type="predicted"/>
<gene>
    <name evidence="1" type="ORF">ACE41H_00235</name>
</gene>
<dbReference type="InterPro" id="IPR003432">
    <property type="entry name" value="RTP"/>
</dbReference>
<dbReference type="Proteomes" id="UP001580346">
    <property type="component" value="Unassembled WGS sequence"/>
</dbReference>
<dbReference type="EMBL" id="JBHHMI010000001">
    <property type="protein sequence ID" value="MFB5265217.1"/>
    <property type="molecule type" value="Genomic_DNA"/>
</dbReference>
<sequence>MYKEQIKADLERCLGILHKAEQDNY</sequence>
<evidence type="ECO:0000313" key="2">
    <source>
        <dbReference type="Proteomes" id="UP001580346"/>
    </source>
</evidence>
<evidence type="ECO:0000313" key="1">
    <source>
        <dbReference type="EMBL" id="MFB5265217.1"/>
    </source>
</evidence>